<dbReference type="EMBL" id="BIFR01000002">
    <property type="protein sequence ID" value="GCE14953.1"/>
    <property type="molecule type" value="Genomic_DNA"/>
</dbReference>
<organism evidence="2 3">
    <name type="scientific">Tengunoibacter tsumagoiensis</name>
    <dbReference type="NCBI Taxonomy" id="2014871"/>
    <lineage>
        <taxon>Bacteria</taxon>
        <taxon>Bacillati</taxon>
        <taxon>Chloroflexota</taxon>
        <taxon>Ktedonobacteria</taxon>
        <taxon>Ktedonobacterales</taxon>
        <taxon>Dictyobacteraceae</taxon>
        <taxon>Tengunoibacter</taxon>
    </lineage>
</organism>
<name>A0A402A745_9CHLR</name>
<dbReference type="Proteomes" id="UP000287352">
    <property type="component" value="Unassembled WGS sequence"/>
</dbReference>
<dbReference type="OrthoDB" id="9776685at2"/>
<dbReference type="Pfam" id="PF12146">
    <property type="entry name" value="Hydrolase_4"/>
    <property type="match status" value="1"/>
</dbReference>
<dbReference type="InterPro" id="IPR029058">
    <property type="entry name" value="AB_hydrolase_fold"/>
</dbReference>
<dbReference type="GO" id="GO:0016787">
    <property type="term" value="F:hydrolase activity"/>
    <property type="evidence" value="ECO:0007669"/>
    <property type="project" value="UniProtKB-KW"/>
</dbReference>
<feature type="domain" description="Serine aminopeptidase S33" evidence="1">
    <location>
        <begin position="29"/>
        <end position="153"/>
    </location>
</feature>
<dbReference type="SUPFAM" id="SSF53474">
    <property type="entry name" value="alpha/beta-Hydrolases"/>
    <property type="match status" value="1"/>
</dbReference>
<evidence type="ECO:0000259" key="1">
    <source>
        <dbReference type="Pfam" id="PF12146"/>
    </source>
</evidence>
<dbReference type="InterPro" id="IPR022742">
    <property type="entry name" value="Hydrolase_4"/>
</dbReference>
<dbReference type="AlphaFoldDB" id="A0A402A745"/>
<gene>
    <name evidence="2" type="ORF">KTT_48120</name>
</gene>
<comment type="caution">
    <text evidence="2">The sequence shown here is derived from an EMBL/GenBank/DDBJ whole genome shotgun (WGS) entry which is preliminary data.</text>
</comment>
<evidence type="ECO:0000313" key="2">
    <source>
        <dbReference type="EMBL" id="GCE14953.1"/>
    </source>
</evidence>
<proteinExistence type="predicted"/>
<evidence type="ECO:0000313" key="3">
    <source>
        <dbReference type="Proteomes" id="UP000287352"/>
    </source>
</evidence>
<accession>A0A402A745</accession>
<dbReference type="Gene3D" id="3.40.50.1820">
    <property type="entry name" value="alpha/beta hydrolase"/>
    <property type="match status" value="1"/>
</dbReference>
<keyword evidence="3" id="KW-1185">Reference proteome</keyword>
<protein>
    <submittedName>
        <fullName evidence="2">Alpha/beta hydrolase</fullName>
    </submittedName>
</protein>
<keyword evidence="2" id="KW-0378">Hydrolase</keyword>
<sequence>MEEPIHFQWQGETLLGVHHRPQRKDVPGVIFVHGLMGNRVDVRRLFVRLARHLYHSDIASLRIDFQASGVSDGTFHMMTYTNQLSQLLYVIEEVQRRALWGGPLILLGASQGAKLVIAAARCHPAVAGVCLWSGLLANEDRELVQIAPTNRKLRKIGKTIAFDSPWGVWCNKQLYSDFRHMTIHSPYDLPLIPLLGIYGDNDPATLATRAFLQQTEHELVVIPGGDHLLSQQVWEGELIESVPRWINKHFQANE</sequence>
<dbReference type="RefSeq" id="WP_126582478.1">
    <property type="nucleotide sequence ID" value="NZ_BIFR01000002.1"/>
</dbReference>
<reference evidence="3" key="1">
    <citation type="submission" date="2018-12" db="EMBL/GenBank/DDBJ databases">
        <title>Tengunoibacter tsumagoiensis gen. nov., sp. nov., Dictyobacter kobayashii sp. nov., D. alpinus sp. nov., and D. joshuensis sp. nov. and description of Dictyobacteraceae fam. nov. within the order Ktedonobacterales isolated from Tengu-no-mugimeshi.</title>
        <authorList>
            <person name="Wang C.M."/>
            <person name="Zheng Y."/>
            <person name="Sakai Y."/>
            <person name="Toyoda A."/>
            <person name="Minakuchi Y."/>
            <person name="Abe K."/>
            <person name="Yokota A."/>
            <person name="Yabe S."/>
        </authorList>
    </citation>
    <scope>NUCLEOTIDE SEQUENCE [LARGE SCALE GENOMIC DNA]</scope>
    <source>
        <strain evidence="3">Uno3</strain>
    </source>
</reference>